<dbReference type="Ensembl" id="ENSOMYT00000145481.1">
    <property type="protein sequence ID" value="ENSOMYP00000135751.1"/>
    <property type="gene ID" value="ENSOMYG00000069802.1"/>
</dbReference>
<dbReference type="InterPro" id="IPR035076">
    <property type="entry name" value="Toxin/TOLIP"/>
</dbReference>
<sequence>MKTVLALLMLVCLACHNVLSCFMSKGHALKCHSCVASNEGDCIKQGSTTCPQFADACSTITGQNTVMKSCSYKAFCDQSRNGNSEAKMECCFSDDCNGPHKGHRHGEHNNTASGLGASPALLLGALMLRMALSRL</sequence>
<keyword evidence="4" id="KW-1185">Reference proteome</keyword>
<keyword evidence="1" id="KW-0732">Signal</keyword>
<feature type="signal peptide" evidence="1">
    <location>
        <begin position="1"/>
        <end position="20"/>
    </location>
</feature>
<evidence type="ECO:0000313" key="3">
    <source>
        <dbReference type="Ensembl" id="ENSOMYP00000135751.1"/>
    </source>
</evidence>
<feature type="chain" id="PRO_5035453226" description="Snake toxin/toxin-like domain-containing protein" evidence="1">
    <location>
        <begin position="21"/>
        <end position="135"/>
    </location>
</feature>
<feature type="domain" description="Snake toxin/toxin-like" evidence="2">
    <location>
        <begin position="29"/>
        <end position="97"/>
    </location>
</feature>
<proteinExistence type="predicted"/>
<dbReference type="AlphaFoldDB" id="A0A8K9XQ78"/>
<evidence type="ECO:0000256" key="1">
    <source>
        <dbReference type="SAM" id="SignalP"/>
    </source>
</evidence>
<dbReference type="GeneTree" id="ENSGT00390000010398"/>
<dbReference type="Gene3D" id="2.10.60.10">
    <property type="entry name" value="CD59"/>
    <property type="match status" value="1"/>
</dbReference>
<dbReference type="Proteomes" id="UP000694395">
    <property type="component" value="Chromosome 11"/>
</dbReference>
<reference evidence="3" key="1">
    <citation type="submission" date="2020-07" db="EMBL/GenBank/DDBJ databases">
        <title>A long reads based de novo assembly of the rainbow trout Arlee double haploid line genome.</title>
        <authorList>
            <person name="Gao G."/>
            <person name="Palti Y."/>
        </authorList>
    </citation>
    <scope>NUCLEOTIDE SEQUENCE [LARGE SCALE GENOMIC DNA]</scope>
</reference>
<name>A0A8K9XQ78_ONCMY</name>
<dbReference type="SUPFAM" id="SSF57302">
    <property type="entry name" value="Snake toxin-like"/>
    <property type="match status" value="1"/>
</dbReference>
<protein>
    <recommendedName>
        <fullName evidence="2">Snake toxin/toxin-like domain-containing protein</fullName>
    </recommendedName>
</protein>
<reference evidence="3" key="3">
    <citation type="submission" date="2025-09" db="UniProtKB">
        <authorList>
            <consortium name="Ensembl"/>
        </authorList>
    </citation>
    <scope>IDENTIFICATION</scope>
</reference>
<dbReference type="Pfam" id="PF00087">
    <property type="entry name" value="Toxin_TOLIP"/>
    <property type="match status" value="1"/>
</dbReference>
<dbReference type="CDD" id="cd23553">
    <property type="entry name" value="TFP_LU_ECD_Ly6PGE"/>
    <property type="match status" value="1"/>
</dbReference>
<dbReference type="FunFam" id="2.10.60.10:FF:000037">
    <property type="entry name" value="Si:ch73-28h20.1"/>
    <property type="match status" value="1"/>
</dbReference>
<evidence type="ECO:0000259" key="2">
    <source>
        <dbReference type="Pfam" id="PF00087"/>
    </source>
</evidence>
<organism evidence="3 4">
    <name type="scientific">Oncorhynchus mykiss</name>
    <name type="common">Rainbow trout</name>
    <name type="synonym">Salmo gairdneri</name>
    <dbReference type="NCBI Taxonomy" id="8022"/>
    <lineage>
        <taxon>Eukaryota</taxon>
        <taxon>Metazoa</taxon>
        <taxon>Chordata</taxon>
        <taxon>Craniata</taxon>
        <taxon>Vertebrata</taxon>
        <taxon>Euteleostomi</taxon>
        <taxon>Actinopterygii</taxon>
        <taxon>Neopterygii</taxon>
        <taxon>Teleostei</taxon>
        <taxon>Protacanthopterygii</taxon>
        <taxon>Salmoniformes</taxon>
        <taxon>Salmonidae</taxon>
        <taxon>Salmoninae</taxon>
        <taxon>Oncorhynchus</taxon>
    </lineage>
</organism>
<accession>A0A8K9XQ78</accession>
<dbReference type="InterPro" id="IPR045860">
    <property type="entry name" value="Snake_toxin-like_sf"/>
</dbReference>
<reference evidence="3" key="2">
    <citation type="submission" date="2025-08" db="UniProtKB">
        <authorList>
            <consortium name="Ensembl"/>
        </authorList>
    </citation>
    <scope>IDENTIFICATION</scope>
</reference>
<evidence type="ECO:0000313" key="4">
    <source>
        <dbReference type="Proteomes" id="UP000694395"/>
    </source>
</evidence>